<comment type="caution">
    <text evidence="1">The sequence shown here is derived from an EMBL/GenBank/DDBJ whole genome shotgun (WGS) entry which is preliminary data.</text>
</comment>
<protein>
    <submittedName>
        <fullName evidence="1">Uncharacterized protein</fullName>
    </submittedName>
</protein>
<dbReference type="Proteomes" id="UP000814033">
    <property type="component" value="Unassembled WGS sequence"/>
</dbReference>
<name>A0ACB8RTZ4_9AGAM</name>
<keyword evidence="2" id="KW-1185">Reference proteome</keyword>
<reference evidence="1" key="2">
    <citation type="journal article" date="2022" name="New Phytol.">
        <title>Evolutionary transition to the ectomycorrhizal habit in the genomes of a hyperdiverse lineage of mushroom-forming fungi.</title>
        <authorList>
            <person name="Looney B."/>
            <person name="Miyauchi S."/>
            <person name="Morin E."/>
            <person name="Drula E."/>
            <person name="Courty P.E."/>
            <person name="Kohler A."/>
            <person name="Kuo A."/>
            <person name="LaButti K."/>
            <person name="Pangilinan J."/>
            <person name="Lipzen A."/>
            <person name="Riley R."/>
            <person name="Andreopoulos W."/>
            <person name="He G."/>
            <person name="Johnson J."/>
            <person name="Nolan M."/>
            <person name="Tritt A."/>
            <person name="Barry K.W."/>
            <person name="Grigoriev I.V."/>
            <person name="Nagy L.G."/>
            <person name="Hibbett D."/>
            <person name="Henrissat B."/>
            <person name="Matheny P.B."/>
            <person name="Labbe J."/>
            <person name="Martin F.M."/>
        </authorList>
    </citation>
    <scope>NUCLEOTIDE SEQUENCE</scope>
    <source>
        <strain evidence="1">FP105234-sp</strain>
    </source>
</reference>
<sequence length="429" mass="47475">MEGLKVRSLEVTMAGAAILNSDPNAGLAVYPPHEFDNILGLLNELPAPYLESLALDWRRDLPESIFAFTIPARLTRLVLIGACSTPRASVFHAPLTYLELRSCRIWETYDQLFDSLSALPGLQILVLDGAEPSDVSCPMRDVNSVDLPHLRVLELQDSWRGTEYILKTLRVPNDIQLTLTLPLDGTSGPTQWSRMAHVLRSIVPHETLRFKKVVIDPYVDYSGTESAGFTFTASSSRLLQASGMESSLPPQLRLKFPWAEADEDRQRDEAWLIARVLQAFFSGPNKAGLIMRVAHPAFRSVEGWRGLPGVLKGAQRLHVCSDAASGFIALLQKLPFLFKELRALCIEGADFSGFLSDREGITLFTGLVQLLQVNQGEFALDQLVIVNCAVGSEAVDALRRMVGSNKVHWDVGDGEHVEDLISQLGEWMI</sequence>
<accession>A0ACB8RTZ4</accession>
<proteinExistence type="predicted"/>
<evidence type="ECO:0000313" key="1">
    <source>
        <dbReference type="EMBL" id="KAI0047525.1"/>
    </source>
</evidence>
<evidence type="ECO:0000313" key="2">
    <source>
        <dbReference type="Proteomes" id="UP000814033"/>
    </source>
</evidence>
<organism evidence="1 2">
    <name type="scientific">Auriscalpium vulgare</name>
    <dbReference type="NCBI Taxonomy" id="40419"/>
    <lineage>
        <taxon>Eukaryota</taxon>
        <taxon>Fungi</taxon>
        <taxon>Dikarya</taxon>
        <taxon>Basidiomycota</taxon>
        <taxon>Agaricomycotina</taxon>
        <taxon>Agaricomycetes</taxon>
        <taxon>Russulales</taxon>
        <taxon>Auriscalpiaceae</taxon>
        <taxon>Auriscalpium</taxon>
    </lineage>
</organism>
<dbReference type="EMBL" id="MU275903">
    <property type="protein sequence ID" value="KAI0047525.1"/>
    <property type="molecule type" value="Genomic_DNA"/>
</dbReference>
<gene>
    <name evidence="1" type="ORF">FA95DRAFT_1220455</name>
</gene>
<reference evidence="1" key="1">
    <citation type="submission" date="2021-02" db="EMBL/GenBank/DDBJ databases">
        <authorList>
            <consortium name="DOE Joint Genome Institute"/>
            <person name="Ahrendt S."/>
            <person name="Looney B.P."/>
            <person name="Miyauchi S."/>
            <person name="Morin E."/>
            <person name="Drula E."/>
            <person name="Courty P.E."/>
            <person name="Chicoki N."/>
            <person name="Fauchery L."/>
            <person name="Kohler A."/>
            <person name="Kuo A."/>
            <person name="Labutti K."/>
            <person name="Pangilinan J."/>
            <person name="Lipzen A."/>
            <person name="Riley R."/>
            <person name="Andreopoulos W."/>
            <person name="He G."/>
            <person name="Johnson J."/>
            <person name="Barry K.W."/>
            <person name="Grigoriev I.V."/>
            <person name="Nagy L."/>
            <person name="Hibbett D."/>
            <person name="Henrissat B."/>
            <person name="Matheny P.B."/>
            <person name="Labbe J."/>
            <person name="Martin F."/>
        </authorList>
    </citation>
    <scope>NUCLEOTIDE SEQUENCE</scope>
    <source>
        <strain evidence="1">FP105234-sp</strain>
    </source>
</reference>